<evidence type="ECO:0000259" key="7">
    <source>
        <dbReference type="Pfam" id="PF00892"/>
    </source>
</evidence>
<feature type="transmembrane region" description="Helical" evidence="6">
    <location>
        <begin position="112"/>
        <end position="133"/>
    </location>
</feature>
<feature type="transmembrane region" description="Helical" evidence="6">
    <location>
        <begin position="20"/>
        <end position="44"/>
    </location>
</feature>
<dbReference type="Proteomes" id="UP000274358">
    <property type="component" value="Unassembled WGS sequence"/>
</dbReference>
<dbReference type="PANTHER" id="PTHR32322">
    <property type="entry name" value="INNER MEMBRANE TRANSPORTER"/>
    <property type="match status" value="1"/>
</dbReference>
<organism evidence="8 9">
    <name type="scientific">Dyella choica</name>
    <dbReference type="NCBI Taxonomy" id="1927959"/>
    <lineage>
        <taxon>Bacteria</taxon>
        <taxon>Pseudomonadati</taxon>
        <taxon>Pseudomonadota</taxon>
        <taxon>Gammaproteobacteria</taxon>
        <taxon>Lysobacterales</taxon>
        <taxon>Rhodanobacteraceae</taxon>
        <taxon>Dyella</taxon>
    </lineage>
</organism>
<feature type="transmembrane region" description="Helical" evidence="6">
    <location>
        <begin position="210"/>
        <end position="228"/>
    </location>
</feature>
<sequence length="311" mass="33012">MLLRAVIQGLSFSIVGLLTIGLPPLLLTALRFAIAAIVLLPLVWRTLGQRPRLRGLALYIVMGLCQAVFFGAMFWAAHRTSALSMAVLSVSVPFLAYCLGIGFGVEPSSMRLLGILALGAGGALGMAWAGNAGGLGGMHLGRVEAVYLVGCLGLALYAVLSRWGLSSHCISARAEVRTFWSLVFGALLVGVLGLATEDLRGLENLTASDALLLAYLGTLSTGGTFWLMQHATPVLTPGSVTSYAYVPPFVSMLLLFMTEPQSISWRWLPGALLVLLAMSLLLRRRAWPPAETCVMASHNPSSSSIRSTGVR</sequence>
<evidence type="ECO:0000256" key="2">
    <source>
        <dbReference type="ARBA" id="ARBA00007362"/>
    </source>
</evidence>
<feature type="transmembrane region" description="Helical" evidence="6">
    <location>
        <begin position="263"/>
        <end position="282"/>
    </location>
</feature>
<comment type="subcellular location">
    <subcellularLocation>
        <location evidence="1">Membrane</location>
        <topology evidence="1">Multi-pass membrane protein</topology>
    </subcellularLocation>
</comment>
<dbReference type="PANTHER" id="PTHR32322:SF2">
    <property type="entry name" value="EAMA DOMAIN-CONTAINING PROTEIN"/>
    <property type="match status" value="1"/>
</dbReference>
<feature type="transmembrane region" description="Helical" evidence="6">
    <location>
        <begin position="177"/>
        <end position="195"/>
    </location>
</feature>
<name>A0A3S0PK25_9GAMM</name>
<keyword evidence="9" id="KW-1185">Reference proteome</keyword>
<evidence type="ECO:0000256" key="6">
    <source>
        <dbReference type="SAM" id="Phobius"/>
    </source>
</evidence>
<evidence type="ECO:0000313" key="8">
    <source>
        <dbReference type="EMBL" id="RUL69474.1"/>
    </source>
</evidence>
<dbReference type="SUPFAM" id="SSF103481">
    <property type="entry name" value="Multidrug resistance efflux transporter EmrE"/>
    <property type="match status" value="2"/>
</dbReference>
<keyword evidence="5 6" id="KW-0472">Membrane</keyword>
<evidence type="ECO:0000313" key="9">
    <source>
        <dbReference type="Proteomes" id="UP000274358"/>
    </source>
</evidence>
<dbReference type="Pfam" id="PF00892">
    <property type="entry name" value="EamA"/>
    <property type="match status" value="1"/>
</dbReference>
<evidence type="ECO:0000256" key="1">
    <source>
        <dbReference type="ARBA" id="ARBA00004141"/>
    </source>
</evidence>
<gene>
    <name evidence="8" type="ORF">EKH80_22255</name>
</gene>
<dbReference type="InterPro" id="IPR037185">
    <property type="entry name" value="EmrE-like"/>
</dbReference>
<feature type="transmembrane region" description="Helical" evidence="6">
    <location>
        <begin position="83"/>
        <end position="105"/>
    </location>
</feature>
<evidence type="ECO:0000256" key="3">
    <source>
        <dbReference type="ARBA" id="ARBA00022692"/>
    </source>
</evidence>
<dbReference type="OrthoDB" id="8028969at2"/>
<accession>A0A3S0PK25</accession>
<dbReference type="InterPro" id="IPR050638">
    <property type="entry name" value="AA-Vitamin_Transporters"/>
</dbReference>
<dbReference type="InterPro" id="IPR000620">
    <property type="entry name" value="EamA_dom"/>
</dbReference>
<protein>
    <submittedName>
        <fullName evidence="8">EamA family transporter</fullName>
    </submittedName>
</protein>
<feature type="domain" description="EamA" evidence="7">
    <location>
        <begin position="2"/>
        <end position="121"/>
    </location>
</feature>
<reference evidence="8 9" key="1">
    <citation type="submission" date="2018-12" db="EMBL/GenBank/DDBJ databases">
        <title>Dyella dinghuensis sp. nov. DHOA06 and Dyella choica sp. nov. 4M-K27, isolated from forest soil.</title>
        <authorList>
            <person name="Qiu L.-H."/>
            <person name="Gao Z.-H."/>
        </authorList>
    </citation>
    <scope>NUCLEOTIDE SEQUENCE [LARGE SCALE GENOMIC DNA]</scope>
    <source>
        <strain evidence="8 9">4M-K27</strain>
    </source>
</reference>
<dbReference type="GO" id="GO:0016020">
    <property type="term" value="C:membrane"/>
    <property type="evidence" value="ECO:0007669"/>
    <property type="project" value="UniProtKB-SubCell"/>
</dbReference>
<evidence type="ECO:0000256" key="4">
    <source>
        <dbReference type="ARBA" id="ARBA00022989"/>
    </source>
</evidence>
<dbReference type="EMBL" id="RYYV01000032">
    <property type="protein sequence ID" value="RUL69474.1"/>
    <property type="molecule type" value="Genomic_DNA"/>
</dbReference>
<comment type="similarity">
    <text evidence="2">Belongs to the EamA transporter family.</text>
</comment>
<keyword evidence="3 6" id="KW-0812">Transmembrane</keyword>
<keyword evidence="4 6" id="KW-1133">Transmembrane helix</keyword>
<feature type="transmembrane region" description="Helical" evidence="6">
    <location>
        <begin position="56"/>
        <end position="77"/>
    </location>
</feature>
<proteinExistence type="inferred from homology"/>
<evidence type="ECO:0000256" key="5">
    <source>
        <dbReference type="ARBA" id="ARBA00023136"/>
    </source>
</evidence>
<comment type="caution">
    <text evidence="8">The sequence shown here is derived from an EMBL/GenBank/DDBJ whole genome shotgun (WGS) entry which is preliminary data.</text>
</comment>
<dbReference type="AlphaFoldDB" id="A0A3S0PK25"/>
<feature type="transmembrane region" description="Helical" evidence="6">
    <location>
        <begin position="145"/>
        <end position="165"/>
    </location>
</feature>
<feature type="transmembrane region" description="Helical" evidence="6">
    <location>
        <begin position="240"/>
        <end position="257"/>
    </location>
</feature>